<feature type="transmembrane region" description="Helical" evidence="5">
    <location>
        <begin position="6"/>
        <end position="23"/>
    </location>
</feature>
<sequence>MNQIPLFIAVLCFFVMIIGEILAYRSVPIKYKYEFEAISFGFILGVSTLILIPKAYFKMYAIYVIFGCIFVYLIEKYLSFCPMSKKYCLDCNNLELKNIKYIYPISFFIHTFIDGVVIAVSYISKIGLPLYLAILMHKFPAGFVLISPLKGVYRNPLSIGIIISLGTIFGTIFGLVVLNSIDPKILLAFSGGVFLGAFLMLVPHIYEHKKEKTLTYLLFGYSLAGLISIFS</sequence>
<keyword evidence="4 5" id="KW-0472">Membrane</keyword>
<evidence type="ECO:0000256" key="1">
    <source>
        <dbReference type="ARBA" id="ARBA00004141"/>
    </source>
</evidence>
<evidence type="ECO:0000256" key="5">
    <source>
        <dbReference type="SAM" id="Phobius"/>
    </source>
</evidence>
<evidence type="ECO:0000256" key="4">
    <source>
        <dbReference type="ARBA" id="ARBA00023136"/>
    </source>
</evidence>
<dbReference type="STRING" id="579137.Metvu_0303"/>
<dbReference type="AlphaFoldDB" id="C9RF18"/>
<evidence type="ECO:0000313" key="6">
    <source>
        <dbReference type="EMBL" id="ACX72170.1"/>
    </source>
</evidence>
<dbReference type="eggNOG" id="arCOG00576">
    <property type="taxonomic scope" value="Archaea"/>
</dbReference>
<reference evidence="6" key="1">
    <citation type="submission" date="2009-10" db="EMBL/GenBank/DDBJ databases">
        <title>Complete sequence of chromosome of Methanocaldococcus vulcanius M7.</title>
        <authorList>
            <consortium name="US DOE Joint Genome Institute"/>
            <person name="Lucas S."/>
            <person name="Copeland A."/>
            <person name="Lapidus A."/>
            <person name="Glavina del Rio T."/>
            <person name="Dalin E."/>
            <person name="Tice H."/>
            <person name="Bruce D."/>
            <person name="Goodwin L."/>
            <person name="Pitluck S."/>
            <person name="Lcollab F.I."/>
            <person name="Brettin T."/>
            <person name="Detter J.C."/>
            <person name="Han C."/>
            <person name="Tapia R."/>
            <person name="Kuske C.R."/>
            <person name="Schmutz J."/>
            <person name="Larimer F."/>
            <person name="Land M."/>
            <person name="Hauser L."/>
            <person name="Kyrpides N."/>
            <person name="Ovchinikova G."/>
            <person name="Sieprawska-Lupa M."/>
            <person name="Whitman W.B."/>
            <person name="Woyke T."/>
        </authorList>
    </citation>
    <scope>NUCLEOTIDE SEQUENCE [LARGE SCALE GENOMIC DNA]</scope>
    <source>
        <strain evidence="6">M7</strain>
    </source>
</reference>
<dbReference type="Proteomes" id="UP000002063">
    <property type="component" value="Chromosome"/>
</dbReference>
<feature type="transmembrane region" description="Helical" evidence="5">
    <location>
        <begin position="59"/>
        <end position="80"/>
    </location>
</feature>
<dbReference type="OrthoDB" id="62226at2157"/>
<protein>
    <submittedName>
        <fullName evidence="6">Zinc/iron permease</fullName>
    </submittedName>
</protein>
<evidence type="ECO:0000256" key="3">
    <source>
        <dbReference type="ARBA" id="ARBA00022989"/>
    </source>
</evidence>
<dbReference type="GeneID" id="8512632"/>
<evidence type="ECO:0000313" key="7">
    <source>
        <dbReference type="Proteomes" id="UP000002063"/>
    </source>
</evidence>
<feature type="transmembrane region" description="Helical" evidence="5">
    <location>
        <begin position="129"/>
        <end position="147"/>
    </location>
</feature>
<dbReference type="HOGENOM" id="CLU_1187785_0_0_2"/>
<keyword evidence="2 5" id="KW-0812">Transmembrane</keyword>
<dbReference type="EMBL" id="CP001787">
    <property type="protein sequence ID" value="ACX72170.1"/>
    <property type="molecule type" value="Genomic_DNA"/>
</dbReference>
<feature type="transmembrane region" description="Helical" evidence="5">
    <location>
        <begin position="35"/>
        <end position="53"/>
    </location>
</feature>
<feature type="transmembrane region" description="Helical" evidence="5">
    <location>
        <begin position="101"/>
        <end position="123"/>
    </location>
</feature>
<keyword evidence="3 5" id="KW-1133">Transmembrane helix</keyword>
<name>C9RF18_METVM</name>
<feature type="transmembrane region" description="Helical" evidence="5">
    <location>
        <begin position="159"/>
        <end position="179"/>
    </location>
</feature>
<gene>
    <name evidence="6" type="ordered locus">Metvu_0303</name>
</gene>
<proteinExistence type="predicted"/>
<dbReference type="InterPro" id="IPR003689">
    <property type="entry name" value="ZIP"/>
</dbReference>
<dbReference type="GO" id="GO:0016020">
    <property type="term" value="C:membrane"/>
    <property type="evidence" value="ECO:0007669"/>
    <property type="project" value="UniProtKB-SubCell"/>
</dbReference>
<comment type="subcellular location">
    <subcellularLocation>
        <location evidence="1">Membrane</location>
        <topology evidence="1">Multi-pass membrane protein</topology>
    </subcellularLocation>
</comment>
<dbReference type="GO" id="GO:0046873">
    <property type="term" value="F:metal ion transmembrane transporter activity"/>
    <property type="evidence" value="ECO:0007669"/>
    <property type="project" value="InterPro"/>
</dbReference>
<evidence type="ECO:0000256" key="2">
    <source>
        <dbReference type="ARBA" id="ARBA00022692"/>
    </source>
</evidence>
<accession>C9RF18</accession>
<dbReference type="Pfam" id="PF02535">
    <property type="entry name" value="Zip"/>
    <property type="match status" value="1"/>
</dbReference>
<organism evidence="6 7">
    <name type="scientific">Methanocaldococcus vulcanius (strain ATCC 700851 / DSM 12094 / M7)</name>
    <name type="common">Methanococcus vulcanius</name>
    <dbReference type="NCBI Taxonomy" id="579137"/>
    <lineage>
        <taxon>Archaea</taxon>
        <taxon>Methanobacteriati</taxon>
        <taxon>Methanobacteriota</taxon>
        <taxon>Methanomada group</taxon>
        <taxon>Methanococci</taxon>
        <taxon>Methanococcales</taxon>
        <taxon>Methanocaldococcaceae</taxon>
        <taxon>Methanocaldococcus</taxon>
    </lineage>
</organism>
<dbReference type="RefSeq" id="WP_012819714.1">
    <property type="nucleotide sequence ID" value="NC_013407.1"/>
</dbReference>
<feature type="transmembrane region" description="Helical" evidence="5">
    <location>
        <begin position="213"/>
        <end position="230"/>
    </location>
</feature>
<dbReference type="KEGG" id="mvu:Metvu_0303"/>
<feature type="transmembrane region" description="Helical" evidence="5">
    <location>
        <begin position="185"/>
        <end position="206"/>
    </location>
</feature>
<keyword evidence="7" id="KW-1185">Reference proteome</keyword>